<organism evidence="2 3">
    <name type="scientific">Asanoa siamensis</name>
    <dbReference type="NCBI Taxonomy" id="926357"/>
    <lineage>
        <taxon>Bacteria</taxon>
        <taxon>Bacillati</taxon>
        <taxon>Actinomycetota</taxon>
        <taxon>Actinomycetes</taxon>
        <taxon>Micromonosporales</taxon>
        <taxon>Micromonosporaceae</taxon>
        <taxon>Asanoa</taxon>
    </lineage>
</organism>
<sequence>MGVVSLKEIVDRSMRDGYGVPAINIVNDLTLESVLAGAVERRSPMIVQTSVKTVKSIGSDVLFTMWRAMTAGIEVPVCLHLDHCPERAVITECLDKGWNSVLFDGSTLPVEENLRQVVEVVAEARAHGAHVEGEIEAIKGVEDDVGSDEESKRQSLDVSVNFVETSGVDVFAPSIGNAHGVYSTTPDLDGQRVTDLVEATGVPIALHGGTGLTDEQFKDLIARGCAKVNVSTALKVTYMKSNLAFLKDAQERGKWDPPSLFRHVGKDVTAMAAGYVDRFGSAGRAW</sequence>
<dbReference type="EMBL" id="BONE01000063">
    <property type="protein sequence ID" value="GIF76499.1"/>
    <property type="molecule type" value="Genomic_DNA"/>
</dbReference>
<dbReference type="SUPFAM" id="SSF51569">
    <property type="entry name" value="Aldolase"/>
    <property type="match status" value="1"/>
</dbReference>
<dbReference type="RefSeq" id="WP_203717372.1">
    <property type="nucleotide sequence ID" value="NZ_BONE01000063.1"/>
</dbReference>
<protein>
    <submittedName>
        <fullName evidence="2">Fructose-bisphosphate aldolase</fullName>
    </submittedName>
</protein>
<dbReference type="PANTHER" id="PTHR30304:SF0">
    <property type="entry name" value="D-TAGATOSE-1,6-BISPHOSPHATE ALDOLASE SUBUNIT GATY-RELATED"/>
    <property type="match status" value="1"/>
</dbReference>
<evidence type="ECO:0000313" key="3">
    <source>
        <dbReference type="Proteomes" id="UP000604117"/>
    </source>
</evidence>
<name>A0ABQ4CYY5_9ACTN</name>
<accession>A0ABQ4CYY5</accession>
<comment type="cofactor">
    <cofactor evidence="1">
        <name>Zn(2+)</name>
        <dbReference type="ChEBI" id="CHEBI:29105"/>
    </cofactor>
</comment>
<reference evidence="2 3" key="1">
    <citation type="submission" date="2021-01" db="EMBL/GenBank/DDBJ databases">
        <title>Whole genome shotgun sequence of Asanoa siamensis NBRC 107932.</title>
        <authorList>
            <person name="Komaki H."/>
            <person name="Tamura T."/>
        </authorList>
    </citation>
    <scope>NUCLEOTIDE SEQUENCE [LARGE SCALE GENOMIC DNA]</scope>
    <source>
        <strain evidence="2 3">NBRC 107932</strain>
    </source>
</reference>
<dbReference type="Proteomes" id="UP000604117">
    <property type="component" value="Unassembled WGS sequence"/>
</dbReference>
<dbReference type="PIRSF" id="PIRSF001359">
    <property type="entry name" value="F_bP_aldolase_II"/>
    <property type="match status" value="1"/>
</dbReference>
<dbReference type="InterPro" id="IPR013785">
    <property type="entry name" value="Aldolase_TIM"/>
</dbReference>
<dbReference type="Pfam" id="PF01116">
    <property type="entry name" value="F_bP_aldolase"/>
    <property type="match status" value="1"/>
</dbReference>
<comment type="caution">
    <text evidence="2">The sequence shown here is derived from an EMBL/GenBank/DDBJ whole genome shotgun (WGS) entry which is preliminary data.</text>
</comment>
<evidence type="ECO:0000313" key="2">
    <source>
        <dbReference type="EMBL" id="GIF76499.1"/>
    </source>
</evidence>
<dbReference type="PANTHER" id="PTHR30304">
    <property type="entry name" value="D-TAGATOSE-1,6-BISPHOSPHATE ALDOLASE"/>
    <property type="match status" value="1"/>
</dbReference>
<gene>
    <name evidence="2" type="ORF">Asi02nite_60170</name>
</gene>
<keyword evidence="3" id="KW-1185">Reference proteome</keyword>
<proteinExistence type="predicted"/>
<evidence type="ECO:0000256" key="1">
    <source>
        <dbReference type="ARBA" id="ARBA00001947"/>
    </source>
</evidence>
<dbReference type="Gene3D" id="3.20.20.70">
    <property type="entry name" value="Aldolase class I"/>
    <property type="match status" value="1"/>
</dbReference>
<dbReference type="InterPro" id="IPR000771">
    <property type="entry name" value="FBA_II"/>
</dbReference>
<dbReference type="InterPro" id="IPR050246">
    <property type="entry name" value="Class_II_FBP_aldolase"/>
</dbReference>